<sequence length="118" mass="13208">MQDKEETTDQSRKRAAVEDGISAGSASLFREPSAHVFKRGDQRSLKASSPQITSRPKPQGNQPQQHHHFHTQTNTSSPNVLKLIMSKLYLHKVVSTTNNSKLLLICIVLYFTSITTSF</sequence>
<evidence type="ECO:0000313" key="2">
    <source>
        <dbReference type="EMBL" id="CAD6446239.1"/>
    </source>
</evidence>
<name>A0A8H2VW31_9HELO</name>
<dbReference type="EMBL" id="CAJHIA010000017">
    <property type="protein sequence ID" value="CAD6446239.1"/>
    <property type="molecule type" value="Genomic_DNA"/>
</dbReference>
<reference evidence="2" key="1">
    <citation type="submission" date="2020-10" db="EMBL/GenBank/DDBJ databases">
        <authorList>
            <person name="Kusch S."/>
        </authorList>
    </citation>
    <scope>NUCLEOTIDE SEQUENCE</scope>
    <source>
        <strain evidence="2">SwB9</strain>
    </source>
</reference>
<feature type="region of interest" description="Disordered" evidence="1">
    <location>
        <begin position="1"/>
        <end position="76"/>
    </location>
</feature>
<dbReference type="AlphaFoldDB" id="A0A8H2VW31"/>
<accession>A0A8H2VW31</accession>
<proteinExistence type="predicted"/>
<gene>
    <name evidence="2" type="ORF">SCLTRI_LOCUS6052</name>
</gene>
<evidence type="ECO:0000256" key="1">
    <source>
        <dbReference type="SAM" id="MobiDB-lite"/>
    </source>
</evidence>
<keyword evidence="3" id="KW-1185">Reference proteome</keyword>
<organism evidence="2 3">
    <name type="scientific">Sclerotinia trifoliorum</name>
    <dbReference type="NCBI Taxonomy" id="28548"/>
    <lineage>
        <taxon>Eukaryota</taxon>
        <taxon>Fungi</taxon>
        <taxon>Dikarya</taxon>
        <taxon>Ascomycota</taxon>
        <taxon>Pezizomycotina</taxon>
        <taxon>Leotiomycetes</taxon>
        <taxon>Helotiales</taxon>
        <taxon>Sclerotiniaceae</taxon>
        <taxon>Sclerotinia</taxon>
    </lineage>
</organism>
<feature type="compositionally biased region" description="Basic and acidic residues" evidence="1">
    <location>
        <begin position="1"/>
        <end position="17"/>
    </location>
</feature>
<feature type="compositionally biased region" description="Polar residues" evidence="1">
    <location>
        <begin position="45"/>
        <end position="61"/>
    </location>
</feature>
<dbReference type="Proteomes" id="UP000624404">
    <property type="component" value="Unassembled WGS sequence"/>
</dbReference>
<evidence type="ECO:0000313" key="3">
    <source>
        <dbReference type="Proteomes" id="UP000624404"/>
    </source>
</evidence>
<comment type="caution">
    <text evidence="2">The sequence shown here is derived from an EMBL/GenBank/DDBJ whole genome shotgun (WGS) entry which is preliminary data.</text>
</comment>
<protein>
    <submittedName>
        <fullName evidence="2">66aebb55-16a5-435d-a4b4-39cdcfe28805-CDS</fullName>
    </submittedName>
</protein>